<gene>
    <name evidence="1" type="ORF">T440DRAFT_525778</name>
</gene>
<dbReference type="AlphaFoldDB" id="A0A6A7APS0"/>
<dbReference type="EMBL" id="MU006394">
    <property type="protein sequence ID" value="KAF2844278.1"/>
    <property type="molecule type" value="Genomic_DNA"/>
</dbReference>
<proteinExistence type="predicted"/>
<organism evidence="1 2">
    <name type="scientific">Plenodomus tracheiphilus IPT5</name>
    <dbReference type="NCBI Taxonomy" id="1408161"/>
    <lineage>
        <taxon>Eukaryota</taxon>
        <taxon>Fungi</taxon>
        <taxon>Dikarya</taxon>
        <taxon>Ascomycota</taxon>
        <taxon>Pezizomycotina</taxon>
        <taxon>Dothideomycetes</taxon>
        <taxon>Pleosporomycetidae</taxon>
        <taxon>Pleosporales</taxon>
        <taxon>Pleosporineae</taxon>
        <taxon>Leptosphaeriaceae</taxon>
        <taxon>Plenodomus</taxon>
    </lineage>
</organism>
<evidence type="ECO:0000313" key="2">
    <source>
        <dbReference type="Proteomes" id="UP000799423"/>
    </source>
</evidence>
<dbReference type="OrthoDB" id="3439421at2759"/>
<protein>
    <submittedName>
        <fullName evidence="1">Uncharacterized protein</fullName>
    </submittedName>
</protein>
<dbReference type="Proteomes" id="UP000799423">
    <property type="component" value="Unassembled WGS sequence"/>
</dbReference>
<sequence>MLVGNLLLHQEYKRRWRAVKDLRDVFVRFNQAEGWYTQHQMARQPGVRRMWLEYLHALNLEQFDADVWKAMLAAHKRHPELSPATADSVDPISYCYRGMRQLFLVDGRETPPHLVTGNKIRHRNVGELLNFLFQWGEKEKRVGWGSKPYRLILQKTYEMIEGRLGHGAARQWLDEYFVLVRLTHWVLPYPSQVALLGWTK</sequence>
<accession>A0A6A7APS0</accession>
<evidence type="ECO:0000313" key="1">
    <source>
        <dbReference type="EMBL" id="KAF2844278.1"/>
    </source>
</evidence>
<keyword evidence="2" id="KW-1185">Reference proteome</keyword>
<reference evidence="1" key="1">
    <citation type="submission" date="2020-01" db="EMBL/GenBank/DDBJ databases">
        <authorList>
            <consortium name="DOE Joint Genome Institute"/>
            <person name="Haridas S."/>
            <person name="Albert R."/>
            <person name="Binder M."/>
            <person name="Bloem J."/>
            <person name="Labutti K."/>
            <person name="Salamov A."/>
            <person name="Andreopoulos B."/>
            <person name="Baker S.E."/>
            <person name="Barry K."/>
            <person name="Bills G."/>
            <person name="Bluhm B.H."/>
            <person name="Cannon C."/>
            <person name="Castanera R."/>
            <person name="Culley D.E."/>
            <person name="Daum C."/>
            <person name="Ezra D."/>
            <person name="Gonzalez J.B."/>
            <person name="Henrissat B."/>
            <person name="Kuo A."/>
            <person name="Liang C."/>
            <person name="Lipzen A."/>
            <person name="Lutzoni F."/>
            <person name="Magnuson J."/>
            <person name="Mondo S."/>
            <person name="Nolan M."/>
            <person name="Ohm R."/>
            <person name="Pangilinan J."/>
            <person name="Park H.-J."/>
            <person name="Ramirez L."/>
            <person name="Alfaro M."/>
            <person name="Sun H."/>
            <person name="Tritt A."/>
            <person name="Yoshinaga Y."/>
            <person name="Zwiers L.-H."/>
            <person name="Turgeon B.G."/>
            <person name="Goodwin S.B."/>
            <person name="Spatafora J.W."/>
            <person name="Crous P.W."/>
            <person name="Grigoriev I.V."/>
        </authorList>
    </citation>
    <scope>NUCLEOTIDE SEQUENCE</scope>
    <source>
        <strain evidence="1">IPT5</strain>
    </source>
</reference>
<name>A0A6A7APS0_9PLEO</name>